<protein>
    <recommendedName>
        <fullName evidence="2">DUF6362 domain-containing protein</fullName>
    </recommendedName>
</protein>
<dbReference type="STRING" id="1420583.V473_15325"/>
<dbReference type="Proteomes" id="UP000052232">
    <property type="component" value="Unassembled WGS sequence"/>
</dbReference>
<dbReference type="EMBL" id="JACT01000003">
    <property type="protein sequence ID" value="KMS54580.1"/>
    <property type="molecule type" value="Genomic_DNA"/>
</dbReference>
<accession>A0A0J8AIM2</accession>
<reference evidence="3 4" key="1">
    <citation type="journal article" date="2015" name="G3 (Bethesda)">
        <title>Insights into Ongoing Evolution of the Hexachlorocyclohexane Catabolic Pathway from Comparative Genomics of Ten Sphingomonadaceae Strains.</title>
        <authorList>
            <person name="Pearce S.L."/>
            <person name="Oakeshott J.G."/>
            <person name="Pandey G."/>
        </authorList>
    </citation>
    <scope>NUCLEOTIDE SEQUENCE [LARGE SCALE GENOMIC DNA]</scope>
    <source>
        <strain evidence="3 4">LL01</strain>
    </source>
</reference>
<evidence type="ECO:0000313" key="3">
    <source>
        <dbReference type="EMBL" id="KMS54580.1"/>
    </source>
</evidence>
<feature type="region of interest" description="Disordered" evidence="1">
    <location>
        <begin position="1"/>
        <end position="27"/>
    </location>
</feature>
<comment type="caution">
    <text evidence="3">The sequence shown here is derived from an EMBL/GenBank/DDBJ whole genome shotgun (WGS) entry which is preliminary data.</text>
</comment>
<name>A0A0J8AIM2_9SPHN</name>
<dbReference type="Pfam" id="PF19889">
    <property type="entry name" value="DUF6362"/>
    <property type="match status" value="1"/>
</dbReference>
<dbReference type="AlphaFoldDB" id="A0A0J8AIM2"/>
<sequence length="178" mass="20053">MLPHDDYPIDNYNSLPPISPSQEREEGRMYSFADVEERLVEAMLVMRRMSDREAGWLRVKACWPDIVRERNAGDYDARGGDMGPAPLRPLPASRRDIADMEEAFGWVMAVKPEERKLIGLAITALSRGVKQVPWMQLRKPMGVKLGADGLRMRYGRAMHKVTKAANAAISKALLCQTV</sequence>
<dbReference type="InterPro" id="IPR045942">
    <property type="entry name" value="DUF6362"/>
</dbReference>
<evidence type="ECO:0000259" key="2">
    <source>
        <dbReference type="Pfam" id="PF19889"/>
    </source>
</evidence>
<proteinExistence type="predicted"/>
<gene>
    <name evidence="3" type="ORF">V473_15325</name>
</gene>
<keyword evidence="4" id="KW-1185">Reference proteome</keyword>
<evidence type="ECO:0000256" key="1">
    <source>
        <dbReference type="SAM" id="MobiDB-lite"/>
    </source>
</evidence>
<organism evidence="3 4">
    <name type="scientific">Sphingobium cupriresistens LL01</name>
    <dbReference type="NCBI Taxonomy" id="1420583"/>
    <lineage>
        <taxon>Bacteria</taxon>
        <taxon>Pseudomonadati</taxon>
        <taxon>Pseudomonadota</taxon>
        <taxon>Alphaproteobacteria</taxon>
        <taxon>Sphingomonadales</taxon>
        <taxon>Sphingomonadaceae</taxon>
        <taxon>Sphingobium</taxon>
    </lineage>
</organism>
<dbReference type="PATRIC" id="fig|1420583.3.peg.2862"/>
<evidence type="ECO:0000313" key="4">
    <source>
        <dbReference type="Proteomes" id="UP000052232"/>
    </source>
</evidence>
<feature type="domain" description="DUF6362" evidence="2">
    <location>
        <begin position="55"/>
        <end position="142"/>
    </location>
</feature>